<evidence type="ECO:0000313" key="2">
    <source>
        <dbReference type="EMBL" id="CAD9153044.1"/>
    </source>
</evidence>
<reference evidence="2" key="1">
    <citation type="submission" date="2021-01" db="EMBL/GenBank/DDBJ databases">
        <authorList>
            <person name="Corre E."/>
            <person name="Pelletier E."/>
            <person name="Niang G."/>
            <person name="Scheremetjew M."/>
            <person name="Finn R."/>
            <person name="Kale V."/>
            <person name="Holt S."/>
            <person name="Cochrane G."/>
            <person name="Meng A."/>
            <person name="Brown T."/>
            <person name="Cohen L."/>
        </authorList>
    </citation>
    <scope>NUCLEOTIDE SEQUENCE</scope>
    <source>
        <strain evidence="2">CCAP 1951/1</strain>
    </source>
</reference>
<proteinExistence type="predicted"/>
<dbReference type="SMART" id="SM00213">
    <property type="entry name" value="UBQ"/>
    <property type="match status" value="1"/>
</dbReference>
<dbReference type="CDD" id="cd16116">
    <property type="entry name" value="Ubl_Smt3_like"/>
    <property type="match status" value="1"/>
</dbReference>
<name>A0A7S1R119_NEODS</name>
<accession>A0A7S1R119</accession>
<feature type="domain" description="Ubiquitin-like" evidence="1">
    <location>
        <begin position="19"/>
        <end position="96"/>
    </location>
</feature>
<dbReference type="InterPro" id="IPR000626">
    <property type="entry name" value="Ubiquitin-like_dom"/>
</dbReference>
<dbReference type="InterPro" id="IPR022617">
    <property type="entry name" value="Rad60/SUMO-like_dom"/>
</dbReference>
<dbReference type="SUPFAM" id="SSF54236">
    <property type="entry name" value="Ubiquitin-like"/>
    <property type="match status" value="1"/>
</dbReference>
<dbReference type="Pfam" id="PF11976">
    <property type="entry name" value="Rad60-SLD"/>
    <property type="match status" value="1"/>
</dbReference>
<dbReference type="FunFam" id="3.10.20.90:FF:000202">
    <property type="entry name" value="Small ubiquitin-related modifier I"/>
    <property type="match status" value="1"/>
</dbReference>
<gene>
    <name evidence="2" type="ORF">NDES1114_LOCUS33909</name>
</gene>
<dbReference type="PROSITE" id="PS50053">
    <property type="entry name" value="UBIQUITIN_2"/>
    <property type="match status" value="1"/>
</dbReference>
<organism evidence="2">
    <name type="scientific">Neobodo designis</name>
    <name type="common">Flagellated protozoan</name>
    <name type="synonym">Bodo designis</name>
    <dbReference type="NCBI Taxonomy" id="312471"/>
    <lineage>
        <taxon>Eukaryota</taxon>
        <taxon>Discoba</taxon>
        <taxon>Euglenozoa</taxon>
        <taxon>Kinetoplastea</taxon>
        <taxon>Metakinetoplastina</taxon>
        <taxon>Neobodonida</taxon>
        <taxon>Neobodo</taxon>
    </lineage>
</organism>
<evidence type="ECO:0000259" key="1">
    <source>
        <dbReference type="PROSITE" id="PS50053"/>
    </source>
</evidence>
<dbReference type="PANTHER" id="PTHR10562">
    <property type="entry name" value="SMALL UBIQUITIN-RELATED MODIFIER"/>
    <property type="match status" value="1"/>
</dbReference>
<dbReference type="Gene3D" id="3.10.20.90">
    <property type="entry name" value="Phosphatidylinositol 3-kinase Catalytic Subunit, Chain A, domain 1"/>
    <property type="match status" value="1"/>
</dbReference>
<sequence>MADQDQAPPAEVKAEAPVAQVSLKVVNADGAEVFFKIKRATPLRKLMDAYCKKQGIARTSVRFLYDGAPIDEHKTPDELEMEDDDVIDAMVEQTGGRA</sequence>
<dbReference type="EMBL" id="HBGF01050605">
    <property type="protein sequence ID" value="CAD9153044.1"/>
    <property type="molecule type" value="Transcribed_RNA"/>
</dbReference>
<protein>
    <recommendedName>
        <fullName evidence="1">Ubiquitin-like domain-containing protein</fullName>
    </recommendedName>
</protein>
<dbReference type="AlphaFoldDB" id="A0A7S1R119"/>
<dbReference type="InterPro" id="IPR029071">
    <property type="entry name" value="Ubiquitin-like_domsf"/>
</dbReference>